<feature type="domain" description="ABC transporter" evidence="10">
    <location>
        <begin position="4"/>
        <end position="244"/>
    </location>
</feature>
<evidence type="ECO:0000256" key="4">
    <source>
        <dbReference type="ARBA" id="ARBA00022475"/>
    </source>
</evidence>
<keyword evidence="5" id="KW-0997">Cell inner membrane</keyword>
<dbReference type="GO" id="GO:0005524">
    <property type="term" value="F:ATP binding"/>
    <property type="evidence" value="ECO:0007669"/>
    <property type="project" value="UniProtKB-KW"/>
</dbReference>
<evidence type="ECO:0000256" key="6">
    <source>
        <dbReference type="ARBA" id="ARBA00022741"/>
    </source>
</evidence>
<keyword evidence="4" id="KW-1003">Cell membrane</keyword>
<dbReference type="InterPro" id="IPR050388">
    <property type="entry name" value="ABC_Ni/Peptide_Import"/>
</dbReference>
<comment type="caution">
    <text evidence="11">The sequence shown here is derived from an EMBL/GenBank/DDBJ whole genome shotgun (WGS) entry which is preliminary data.</text>
</comment>
<comment type="similarity">
    <text evidence="2">Belongs to the ABC transporter superfamily.</text>
</comment>
<organism evidence="11 12">
    <name type="scientific">Candidatus Mediterraneibacter quadrami</name>
    <dbReference type="NCBI Taxonomy" id="2838684"/>
    <lineage>
        <taxon>Bacteria</taxon>
        <taxon>Bacillati</taxon>
        <taxon>Bacillota</taxon>
        <taxon>Clostridia</taxon>
        <taxon>Lachnospirales</taxon>
        <taxon>Lachnospiraceae</taxon>
        <taxon>Mediterraneibacter</taxon>
    </lineage>
</organism>
<dbReference type="SUPFAM" id="SSF52540">
    <property type="entry name" value="P-loop containing nucleoside triphosphate hydrolases"/>
    <property type="match status" value="2"/>
</dbReference>
<dbReference type="InterPro" id="IPR003439">
    <property type="entry name" value="ABC_transporter-like_ATP-bd"/>
</dbReference>
<reference evidence="11" key="1">
    <citation type="journal article" date="2021" name="PeerJ">
        <title>Extensive microbial diversity within the chicken gut microbiome revealed by metagenomics and culture.</title>
        <authorList>
            <person name="Gilroy R."/>
            <person name="Ravi A."/>
            <person name="Getino M."/>
            <person name="Pursley I."/>
            <person name="Horton D.L."/>
            <person name="Alikhan N.F."/>
            <person name="Baker D."/>
            <person name="Gharbi K."/>
            <person name="Hall N."/>
            <person name="Watson M."/>
            <person name="Adriaenssens E.M."/>
            <person name="Foster-Nyarko E."/>
            <person name="Jarju S."/>
            <person name="Secka A."/>
            <person name="Antonio M."/>
            <person name="Oren A."/>
            <person name="Chaudhuri R.R."/>
            <person name="La Ragione R."/>
            <person name="Hildebrand F."/>
            <person name="Pallen M.J."/>
        </authorList>
    </citation>
    <scope>NUCLEOTIDE SEQUENCE</scope>
    <source>
        <strain evidence="11">ChiBcec15-3976</strain>
    </source>
</reference>
<dbReference type="Gene3D" id="3.40.50.300">
    <property type="entry name" value="P-loop containing nucleotide triphosphate hydrolases"/>
    <property type="match status" value="2"/>
</dbReference>
<evidence type="ECO:0000313" key="11">
    <source>
        <dbReference type="EMBL" id="HJD43153.1"/>
    </source>
</evidence>
<dbReference type="Pfam" id="PF00005">
    <property type="entry name" value="ABC_tran"/>
    <property type="match status" value="2"/>
</dbReference>
<evidence type="ECO:0000256" key="9">
    <source>
        <dbReference type="ARBA" id="ARBA00023136"/>
    </source>
</evidence>
<accession>A0A9D2RDS3</accession>
<keyword evidence="9" id="KW-0472">Membrane</keyword>
<dbReference type="GO" id="GO:0005886">
    <property type="term" value="C:plasma membrane"/>
    <property type="evidence" value="ECO:0007669"/>
    <property type="project" value="UniProtKB-SubCell"/>
</dbReference>
<keyword evidence="7 11" id="KW-0067">ATP-binding</keyword>
<dbReference type="GO" id="GO:0015833">
    <property type="term" value="P:peptide transport"/>
    <property type="evidence" value="ECO:0007669"/>
    <property type="project" value="InterPro"/>
</dbReference>
<dbReference type="SMART" id="SM00382">
    <property type="entry name" value="AAA"/>
    <property type="match status" value="2"/>
</dbReference>
<dbReference type="Proteomes" id="UP000823909">
    <property type="component" value="Unassembled WGS sequence"/>
</dbReference>
<proteinExistence type="inferred from homology"/>
<dbReference type="PROSITE" id="PS00211">
    <property type="entry name" value="ABC_TRANSPORTER_1"/>
    <property type="match status" value="2"/>
</dbReference>
<keyword evidence="6" id="KW-0547">Nucleotide-binding</keyword>
<dbReference type="InterPro" id="IPR013563">
    <property type="entry name" value="Oligopep_ABC_C"/>
</dbReference>
<name>A0A9D2RDS3_9FIRM</name>
<dbReference type="AlphaFoldDB" id="A0A9D2RDS3"/>
<dbReference type="NCBIfam" id="TIGR01727">
    <property type="entry name" value="oligo_HPY"/>
    <property type="match status" value="1"/>
</dbReference>
<evidence type="ECO:0000313" key="12">
    <source>
        <dbReference type="Proteomes" id="UP000823909"/>
    </source>
</evidence>
<gene>
    <name evidence="11" type="ORF">H9910_09145</name>
</gene>
<evidence type="ECO:0000256" key="3">
    <source>
        <dbReference type="ARBA" id="ARBA00022448"/>
    </source>
</evidence>
<evidence type="ECO:0000256" key="7">
    <source>
        <dbReference type="ARBA" id="ARBA00022840"/>
    </source>
</evidence>
<evidence type="ECO:0000256" key="1">
    <source>
        <dbReference type="ARBA" id="ARBA00004202"/>
    </source>
</evidence>
<dbReference type="InterPro" id="IPR017871">
    <property type="entry name" value="ABC_transporter-like_CS"/>
</dbReference>
<evidence type="ECO:0000256" key="8">
    <source>
        <dbReference type="ARBA" id="ARBA00022967"/>
    </source>
</evidence>
<evidence type="ECO:0000256" key="2">
    <source>
        <dbReference type="ARBA" id="ARBA00005417"/>
    </source>
</evidence>
<evidence type="ECO:0000256" key="5">
    <source>
        <dbReference type="ARBA" id="ARBA00022519"/>
    </source>
</evidence>
<dbReference type="GO" id="GO:0016887">
    <property type="term" value="F:ATP hydrolysis activity"/>
    <property type="evidence" value="ECO:0007669"/>
    <property type="project" value="InterPro"/>
</dbReference>
<feature type="domain" description="ABC transporter" evidence="10">
    <location>
        <begin position="271"/>
        <end position="523"/>
    </location>
</feature>
<dbReference type="PANTHER" id="PTHR43297">
    <property type="entry name" value="OLIGOPEPTIDE TRANSPORT ATP-BINDING PROTEIN APPD"/>
    <property type="match status" value="1"/>
</dbReference>
<dbReference type="NCBIfam" id="NF008453">
    <property type="entry name" value="PRK11308.1"/>
    <property type="match status" value="2"/>
</dbReference>
<evidence type="ECO:0000259" key="10">
    <source>
        <dbReference type="PROSITE" id="PS50893"/>
    </source>
</evidence>
<dbReference type="CDD" id="cd03257">
    <property type="entry name" value="ABC_NikE_OppD_transporters"/>
    <property type="match status" value="2"/>
</dbReference>
<sequence>MNVLEVKNLSVQYPGAEGASEIVKDISFTVEEGGITGIVGQSGSGKSTAMLAVMGLLDGRASVQYGQITVKGKAPVPGRNIAMIFQDSLSCLNPSVKIGRQITETVRMRKGCGRKEAAARAEELLETVGIRNPALRMRQYPFELSGGMRQRVVLAIALACEPDLIIADEPTTALDAVVQAQILQLLRRIVRETGTALLLVSHDMGVTAAMCRNVYVMHGGRIIEEGAAEDIFYDPSEGYTRQLLKDAKGGRLREREKRNVDDPANREDALIRMAHVTKIFDADEGIRDVSLEIRKGEILALVGESGSGKTTAARILTGMIREDKGRLYYRGQILQRGRRMDSFGGKVQMVFQDPYASLNPCLTVRQALSEALDAAAGLAGRGAVDGRTAGHRLTDQEKEERIRKILALTGLSYSDADRYPHAFSGGQRQRIGIARALITEPEVLVCDEAISSLDATTREQILELIFRVQRKIGFACLFISHDMHVVRRISDRIAVMYGGQIVETGRTKKVCSDPWHPYTKLLLEAVPEPDPVRAKKIKSGPVKEAAGTDLPDAAGGCCPFAGRCGYALECCRRERPEQYVFGDRGVSCLLYSDEHSGRRSSAYRMTSQI</sequence>
<keyword evidence="8" id="KW-1278">Translocase</keyword>
<dbReference type="PANTHER" id="PTHR43297:SF14">
    <property type="entry name" value="ATPASE AAA-TYPE CORE DOMAIN-CONTAINING PROTEIN"/>
    <property type="match status" value="1"/>
</dbReference>
<dbReference type="PROSITE" id="PS50893">
    <property type="entry name" value="ABC_TRANSPORTER_2"/>
    <property type="match status" value="2"/>
</dbReference>
<reference evidence="11" key="2">
    <citation type="submission" date="2021-04" db="EMBL/GenBank/DDBJ databases">
        <authorList>
            <person name="Gilroy R."/>
        </authorList>
    </citation>
    <scope>NUCLEOTIDE SEQUENCE</scope>
    <source>
        <strain evidence="11">ChiBcec15-3976</strain>
    </source>
</reference>
<dbReference type="InterPro" id="IPR003593">
    <property type="entry name" value="AAA+_ATPase"/>
</dbReference>
<protein>
    <submittedName>
        <fullName evidence="11">ABC transporter ATP-binding protein</fullName>
    </submittedName>
</protein>
<dbReference type="EMBL" id="DWUU01000054">
    <property type="protein sequence ID" value="HJD43153.1"/>
    <property type="molecule type" value="Genomic_DNA"/>
</dbReference>
<comment type="subcellular location">
    <subcellularLocation>
        <location evidence="1">Cell membrane</location>
        <topology evidence="1">Peripheral membrane protein</topology>
    </subcellularLocation>
</comment>
<dbReference type="InterPro" id="IPR027417">
    <property type="entry name" value="P-loop_NTPase"/>
</dbReference>
<dbReference type="Pfam" id="PF08352">
    <property type="entry name" value="oligo_HPY"/>
    <property type="match status" value="1"/>
</dbReference>
<keyword evidence="3" id="KW-0813">Transport</keyword>